<dbReference type="InterPro" id="IPR018356">
    <property type="entry name" value="Tscrpt_reg_HTH_DeoR_CS"/>
</dbReference>
<dbReference type="SUPFAM" id="SSF100950">
    <property type="entry name" value="NagB/RpiA/CoA transferase-like"/>
    <property type="match status" value="1"/>
</dbReference>
<dbReference type="RefSeq" id="WP_160894965.1">
    <property type="nucleotide sequence ID" value="NZ_WUMU01000015.1"/>
</dbReference>
<evidence type="ECO:0000313" key="7">
    <source>
        <dbReference type="Proteomes" id="UP000477911"/>
    </source>
</evidence>
<comment type="caution">
    <text evidence="6">The sequence shown here is derived from an EMBL/GenBank/DDBJ whole genome shotgun (WGS) entry which is preliminary data.</text>
</comment>
<dbReference type="GO" id="GO:0003700">
    <property type="term" value="F:DNA-binding transcription factor activity"/>
    <property type="evidence" value="ECO:0007669"/>
    <property type="project" value="InterPro"/>
</dbReference>
<keyword evidence="3" id="KW-0238">DNA-binding</keyword>
<dbReference type="SMART" id="SM01134">
    <property type="entry name" value="DeoRC"/>
    <property type="match status" value="1"/>
</dbReference>
<dbReference type="GO" id="GO:0003677">
    <property type="term" value="F:DNA binding"/>
    <property type="evidence" value="ECO:0007669"/>
    <property type="project" value="UniProtKB-KW"/>
</dbReference>
<dbReference type="PROSITE" id="PS00894">
    <property type="entry name" value="HTH_DEOR_1"/>
    <property type="match status" value="1"/>
</dbReference>
<dbReference type="PANTHER" id="PTHR30363:SF4">
    <property type="entry name" value="GLYCEROL-3-PHOSPHATE REGULON REPRESSOR"/>
    <property type="match status" value="1"/>
</dbReference>
<keyword evidence="4" id="KW-0804">Transcription</keyword>
<evidence type="ECO:0000259" key="5">
    <source>
        <dbReference type="PROSITE" id="PS51000"/>
    </source>
</evidence>
<dbReference type="InterPro" id="IPR036390">
    <property type="entry name" value="WH_DNA-bd_sf"/>
</dbReference>
<evidence type="ECO:0000256" key="1">
    <source>
        <dbReference type="ARBA" id="ARBA00022491"/>
    </source>
</evidence>
<evidence type="ECO:0000256" key="3">
    <source>
        <dbReference type="ARBA" id="ARBA00023125"/>
    </source>
</evidence>
<feature type="domain" description="HTH deoR-type" evidence="5">
    <location>
        <begin position="3"/>
        <end position="58"/>
    </location>
</feature>
<dbReference type="InterPro" id="IPR014036">
    <property type="entry name" value="DeoR-like_C"/>
</dbReference>
<accession>A0A6L7G407</accession>
<dbReference type="Proteomes" id="UP000477911">
    <property type="component" value="Unassembled WGS sequence"/>
</dbReference>
<dbReference type="InterPro" id="IPR050313">
    <property type="entry name" value="Carb_Metab_HTH_regulators"/>
</dbReference>
<evidence type="ECO:0000313" key="6">
    <source>
        <dbReference type="EMBL" id="MXN18845.1"/>
    </source>
</evidence>
<reference evidence="6 7" key="1">
    <citation type="submission" date="2019-12" db="EMBL/GenBank/DDBJ databases">
        <authorList>
            <person name="Li M."/>
        </authorList>
    </citation>
    <scope>NUCLEOTIDE SEQUENCE [LARGE SCALE GENOMIC DNA]</scope>
    <source>
        <strain evidence="6 7">GBMRC 2024</strain>
    </source>
</reference>
<dbReference type="SMART" id="SM00420">
    <property type="entry name" value="HTH_DEOR"/>
    <property type="match status" value="1"/>
</dbReference>
<dbReference type="Pfam" id="PF08220">
    <property type="entry name" value="HTH_DeoR"/>
    <property type="match status" value="1"/>
</dbReference>
<evidence type="ECO:0000256" key="2">
    <source>
        <dbReference type="ARBA" id="ARBA00023015"/>
    </source>
</evidence>
<dbReference type="PANTHER" id="PTHR30363">
    <property type="entry name" value="HTH-TYPE TRANSCRIPTIONAL REGULATOR SRLR-RELATED"/>
    <property type="match status" value="1"/>
</dbReference>
<gene>
    <name evidence="6" type="ORF">GR170_13425</name>
</gene>
<dbReference type="Gene3D" id="1.10.10.10">
    <property type="entry name" value="Winged helix-like DNA-binding domain superfamily/Winged helix DNA-binding domain"/>
    <property type="match status" value="1"/>
</dbReference>
<keyword evidence="7" id="KW-1185">Reference proteome</keyword>
<dbReference type="InterPro" id="IPR036388">
    <property type="entry name" value="WH-like_DNA-bd_sf"/>
</dbReference>
<dbReference type="InterPro" id="IPR037171">
    <property type="entry name" value="NagB/RpiA_transferase-like"/>
</dbReference>
<keyword evidence="2" id="KW-0805">Transcription regulation</keyword>
<dbReference type="EMBL" id="WUMU01000015">
    <property type="protein sequence ID" value="MXN18845.1"/>
    <property type="molecule type" value="Genomic_DNA"/>
</dbReference>
<proteinExistence type="predicted"/>
<dbReference type="PROSITE" id="PS51000">
    <property type="entry name" value="HTH_DEOR_2"/>
    <property type="match status" value="1"/>
</dbReference>
<protein>
    <submittedName>
        <fullName evidence="6">DeoR family transcriptional regulator</fullName>
    </submittedName>
</protein>
<organism evidence="6 7">
    <name type="scientific">Pseudooceanicola albus</name>
    <dbReference type="NCBI Taxonomy" id="2692189"/>
    <lineage>
        <taxon>Bacteria</taxon>
        <taxon>Pseudomonadati</taxon>
        <taxon>Pseudomonadota</taxon>
        <taxon>Alphaproteobacteria</taxon>
        <taxon>Rhodobacterales</taxon>
        <taxon>Paracoccaceae</taxon>
        <taxon>Pseudooceanicola</taxon>
    </lineage>
</organism>
<dbReference type="InterPro" id="IPR001034">
    <property type="entry name" value="DeoR_HTH"/>
</dbReference>
<dbReference type="SUPFAM" id="SSF46785">
    <property type="entry name" value="Winged helix' DNA-binding domain"/>
    <property type="match status" value="1"/>
</dbReference>
<dbReference type="Pfam" id="PF00455">
    <property type="entry name" value="DeoRC"/>
    <property type="match status" value="1"/>
</dbReference>
<evidence type="ECO:0000256" key="4">
    <source>
        <dbReference type="ARBA" id="ARBA00023163"/>
    </source>
</evidence>
<keyword evidence="1" id="KW-0678">Repressor</keyword>
<dbReference type="PRINTS" id="PR00037">
    <property type="entry name" value="HTHLACR"/>
</dbReference>
<dbReference type="AlphaFoldDB" id="A0A6L7G407"/>
<sequence>MWTHERQAQILARLGKDGKVAANDLASEFSVSRETVRRDLMDMEKSGLLRRVHGGAVPSLAPEPEPAFAMRQEQFASQKEAIGQTACALIPTGSTCFIDAGTTTSAFAHALAARGRIRVITNSLEIARIMVTGEDCDTLLLGGAPHADVPATYGEMTLAEIDRFRADFAVISPVAVDRNRGVTDYELHEAEVARKMIRNSHACMVLCHSAKLNTESRVSICRLDEVDLLVTDAQAEPYELPRGTTHYAPAVG</sequence>
<name>A0A6L7G407_9RHOB</name>